<comment type="subcellular location">
    <subcellularLocation>
        <location evidence="1">Cell membrane</location>
        <topology evidence="1">Multi-pass membrane protein</topology>
    </subcellularLocation>
</comment>
<dbReference type="Pfam" id="PF13520">
    <property type="entry name" value="AA_permease_2"/>
    <property type="match status" value="1"/>
</dbReference>
<feature type="transmembrane region" description="Helical" evidence="6">
    <location>
        <begin position="381"/>
        <end position="414"/>
    </location>
</feature>
<evidence type="ECO:0000313" key="7">
    <source>
        <dbReference type="EMBL" id="MFE5980331.1"/>
    </source>
</evidence>
<dbReference type="InterPro" id="IPR002293">
    <property type="entry name" value="AA/rel_permease1"/>
</dbReference>
<feature type="transmembrane region" description="Helical" evidence="6">
    <location>
        <begin position="277"/>
        <end position="301"/>
    </location>
</feature>
<keyword evidence="3 6" id="KW-0812">Transmembrane</keyword>
<proteinExistence type="predicted"/>
<keyword evidence="2" id="KW-1003">Cell membrane</keyword>
<feature type="transmembrane region" description="Helical" evidence="6">
    <location>
        <begin position="164"/>
        <end position="185"/>
    </location>
</feature>
<dbReference type="PANTHER" id="PTHR42770">
    <property type="entry name" value="AMINO ACID TRANSPORTER-RELATED"/>
    <property type="match status" value="1"/>
</dbReference>
<evidence type="ECO:0000256" key="2">
    <source>
        <dbReference type="ARBA" id="ARBA00022475"/>
    </source>
</evidence>
<dbReference type="Proteomes" id="UP001600424">
    <property type="component" value="Unassembled WGS sequence"/>
</dbReference>
<dbReference type="EMBL" id="JBHTRV010000007">
    <property type="protein sequence ID" value="MFE5980331.1"/>
    <property type="molecule type" value="Genomic_DNA"/>
</dbReference>
<evidence type="ECO:0000256" key="3">
    <source>
        <dbReference type="ARBA" id="ARBA00022692"/>
    </source>
</evidence>
<dbReference type="Gene3D" id="1.20.1740.10">
    <property type="entry name" value="Amino acid/polyamine transporter I"/>
    <property type="match status" value="1"/>
</dbReference>
<comment type="caution">
    <text evidence="7">The sequence shown here is derived from an EMBL/GenBank/DDBJ whole genome shotgun (WGS) entry which is preliminary data.</text>
</comment>
<keyword evidence="8" id="KW-1185">Reference proteome</keyword>
<accession>A0ABW6IRT2</accession>
<feature type="transmembrane region" description="Helical" evidence="6">
    <location>
        <begin position="27"/>
        <end position="47"/>
    </location>
</feature>
<feature type="transmembrane region" description="Helical" evidence="6">
    <location>
        <begin position="105"/>
        <end position="131"/>
    </location>
</feature>
<sequence>MGGRGVTDVVARPETAEGGRGGLGVRALVVFYVSSLVGTGILLVPGLTERQAGPAALLAWLALALSSYPFARFFAEMSAWRPDASGLAAMVEAGFGRRPGRAAGLLLVTTYVIGNPVMGIVSARCLLGLLGEPDGPVYPLAIGFMAVSAAFTLLGLTAGARVQAAALVVLVLGLGAAVVLAVPRFDAAEYTPFVTHGWGGVGIAVVTAFFSFLGWENVSTLAEQVDDPARSYRRAIRWAVPIVGLLYAAVTAAYLAVPGDEPVVITALLGASLGEAGAIAGDLLALGLAVVATNAWVLGATRVVRAAARERILPGFLAERPVPATVALTLAYTAVLGGLTLAGTGEELVLVVTSSAFLLLYVAAAAAALRARGTGRALRVTAVVTLLIAAVFLSFAGTGLLFALALAAGCVALTAGRTRTS</sequence>
<evidence type="ECO:0000313" key="8">
    <source>
        <dbReference type="Proteomes" id="UP001600424"/>
    </source>
</evidence>
<evidence type="ECO:0000256" key="5">
    <source>
        <dbReference type="ARBA" id="ARBA00023136"/>
    </source>
</evidence>
<dbReference type="InterPro" id="IPR050367">
    <property type="entry name" value="APC_superfamily"/>
</dbReference>
<evidence type="ECO:0000256" key="6">
    <source>
        <dbReference type="SAM" id="Phobius"/>
    </source>
</evidence>
<name>A0ABW6IRT2_STRWE</name>
<gene>
    <name evidence="7" type="ORF">ACFQ63_11525</name>
</gene>
<reference evidence="7 8" key="1">
    <citation type="submission" date="2024-09" db="EMBL/GenBank/DDBJ databases">
        <title>The Natural Products Discovery Center: Release of the First 8490 Sequenced Strains for Exploring Actinobacteria Biosynthetic Diversity.</title>
        <authorList>
            <person name="Kalkreuter E."/>
            <person name="Kautsar S.A."/>
            <person name="Yang D."/>
            <person name="Bader C.D."/>
            <person name="Teijaro C.N."/>
            <person name="Fluegel L."/>
            <person name="Davis C.M."/>
            <person name="Simpson J.R."/>
            <person name="Lauterbach L."/>
            <person name="Steele A.D."/>
            <person name="Gui C."/>
            <person name="Meng S."/>
            <person name="Li G."/>
            <person name="Viehrig K."/>
            <person name="Ye F."/>
            <person name="Su P."/>
            <person name="Kiefer A.F."/>
            <person name="Nichols A."/>
            <person name="Cepeda A.J."/>
            <person name="Yan W."/>
            <person name="Fan B."/>
            <person name="Jiang Y."/>
            <person name="Adhikari A."/>
            <person name="Zheng C.-J."/>
            <person name="Schuster L."/>
            <person name="Cowan T.M."/>
            <person name="Smanski M.J."/>
            <person name="Chevrette M.G."/>
            <person name="De Carvalho L.P.S."/>
            <person name="Shen B."/>
        </authorList>
    </citation>
    <scope>NUCLEOTIDE SEQUENCE [LARGE SCALE GENOMIC DNA]</scope>
    <source>
        <strain evidence="7 8">NPDC056472</strain>
    </source>
</reference>
<feature type="transmembrane region" description="Helical" evidence="6">
    <location>
        <begin position="322"/>
        <end position="342"/>
    </location>
</feature>
<feature type="transmembrane region" description="Helical" evidence="6">
    <location>
        <begin position="197"/>
        <end position="215"/>
    </location>
</feature>
<evidence type="ECO:0000256" key="1">
    <source>
        <dbReference type="ARBA" id="ARBA00004651"/>
    </source>
</evidence>
<feature type="transmembrane region" description="Helical" evidence="6">
    <location>
        <begin position="53"/>
        <end position="71"/>
    </location>
</feature>
<organism evidence="7 8">
    <name type="scientific">Streptomyces wedmorensis</name>
    <dbReference type="NCBI Taxonomy" id="43759"/>
    <lineage>
        <taxon>Bacteria</taxon>
        <taxon>Bacillati</taxon>
        <taxon>Actinomycetota</taxon>
        <taxon>Actinomycetes</taxon>
        <taxon>Kitasatosporales</taxon>
        <taxon>Streptomycetaceae</taxon>
        <taxon>Streptomyces</taxon>
    </lineage>
</organism>
<feature type="transmembrane region" description="Helical" evidence="6">
    <location>
        <begin position="236"/>
        <end position="257"/>
    </location>
</feature>
<dbReference type="PANTHER" id="PTHR42770:SF7">
    <property type="entry name" value="MEMBRANE PROTEIN"/>
    <property type="match status" value="1"/>
</dbReference>
<keyword evidence="4 6" id="KW-1133">Transmembrane helix</keyword>
<dbReference type="RefSeq" id="WP_386252168.1">
    <property type="nucleotide sequence ID" value="NZ_JBHTRV010000007.1"/>
</dbReference>
<dbReference type="PIRSF" id="PIRSF006060">
    <property type="entry name" value="AA_transporter"/>
    <property type="match status" value="1"/>
</dbReference>
<feature type="transmembrane region" description="Helical" evidence="6">
    <location>
        <begin position="348"/>
        <end position="369"/>
    </location>
</feature>
<evidence type="ECO:0000256" key="4">
    <source>
        <dbReference type="ARBA" id="ARBA00022989"/>
    </source>
</evidence>
<feature type="transmembrane region" description="Helical" evidence="6">
    <location>
        <begin position="137"/>
        <end position="157"/>
    </location>
</feature>
<keyword evidence="5 6" id="KW-0472">Membrane</keyword>
<protein>
    <submittedName>
        <fullName evidence="7">APC family permease</fullName>
    </submittedName>
</protein>